<evidence type="ECO:0000256" key="1">
    <source>
        <dbReference type="ARBA" id="ARBA00022670"/>
    </source>
</evidence>
<dbReference type="CDD" id="cd09272">
    <property type="entry name" value="RNase_HI_RT_Ty1"/>
    <property type="match status" value="2"/>
</dbReference>
<dbReference type="Pfam" id="PF14223">
    <property type="entry name" value="Retrotran_gag_2"/>
    <property type="match status" value="2"/>
</dbReference>
<keyword evidence="5" id="KW-0862">Zinc</keyword>
<dbReference type="InterPro" id="IPR001584">
    <property type="entry name" value="Integrase_cat-core"/>
</dbReference>
<feature type="region of interest" description="Disordered" evidence="6">
    <location>
        <begin position="1245"/>
        <end position="1291"/>
    </location>
</feature>
<dbReference type="InterPro" id="IPR057670">
    <property type="entry name" value="SH3_retrovirus"/>
</dbReference>
<dbReference type="Pfam" id="PF25597">
    <property type="entry name" value="SH3_retrovirus"/>
    <property type="match status" value="2"/>
</dbReference>
<feature type="compositionally biased region" description="Basic and acidic residues" evidence="6">
    <location>
        <begin position="1268"/>
        <end position="1290"/>
    </location>
</feature>
<dbReference type="Gene3D" id="2.40.70.10">
    <property type="entry name" value="Acid Proteases"/>
    <property type="match status" value="1"/>
</dbReference>
<evidence type="ECO:0000259" key="8">
    <source>
        <dbReference type="PROSITE" id="PS50994"/>
    </source>
</evidence>
<dbReference type="GO" id="GO:0004190">
    <property type="term" value="F:aspartic-type endopeptidase activity"/>
    <property type="evidence" value="ECO:0007669"/>
    <property type="project" value="UniProtKB-KW"/>
</dbReference>
<keyword evidence="1" id="KW-0645">Protease</keyword>
<dbReference type="InterPro" id="IPR013103">
    <property type="entry name" value="RVT_2"/>
</dbReference>
<dbReference type="Gene3D" id="3.30.420.10">
    <property type="entry name" value="Ribonuclease H-like superfamily/Ribonuclease H"/>
    <property type="match status" value="2"/>
</dbReference>
<sequence length="3027" mass="341740">MVAMTFQRGGPEVEEAADVVAEPAGASSALMKSPATEPALPGRTSTGICRAGHLDPATGKSTHTNRNCKWVNDLKSDPEAGYKRARKHRPLGKGGKGKNKDKDEDSSEAMDEDDASPDPKEGTAANKSNPFGKKSVGAYHTLGTPTVWAKKSVLRLLNATVPAVPQYVKWSEKACTFDRSDHPAVIPKECYALVVSPRIDGYDFSKCLMDGGASLNIMYLETLERMNLTKEQLKHSTTEFHGVVPGKKANSLGSIKLPVAFGDVNNFREEMITFEVVSFKSSYHVIFGRPTYHKFHARACYIYNKLKIPGPNGMITISGDYKKARDCEEGEAAFAESVISGEELQGYRAAVDPSEMQTTKKQISEQKNSFKAAIDTKKHDLIEGSRSQHGSQIGKRTRQVMDIFAWQPSDMSGVPRELAEHYLNINPGAKPVKQAMRRFGDKKRRAIGMELAKLLEADMASPINFNQFLEKEKLKSNGSNFTDWFRHVRIFLNGGNLQYVLDAPLDMASPINFNQFLEKEKLKSNGSNFTDWFRHVRIFLNGGNLQYVLDAPLGDPPAETETDEVKNVYATRKTRYSQVQCAILCSLESDLQKRFEHHDPHELMKELKTIFETHAAVECYEASKHFFSCMMEEGSSVSEHMLAMTGHAKKLSDLGIVIPNRLGINRVLQSLPPSYKNFVMNYNMQNMNKELPELFAMLKSAEIEIKKEHQVLMVNKTTSFKKQGKSKGKNKKSGKKAATPPVKPKSGPKPDAECYYCKEKGHWKRNCSKYLADLKSGLVKKKKEGISDIHVIDVYLTGSRTSTWVFDTGSVAHICNSKQELKNKRRLLKDEVTMRVGNGSKVDVIAVGTLPLHLPSGLVLSLNNCYFVPALSMNIISGSCLMQDGYSFKSENNGCSIFMNNIFYGRAPEKNGLFLLDLDSSDTHIHNIDAKRIKLNDNSTYMWHCRLGHIGVKRMKKLHTDGLLESLDFESLDRCEACLMGKMTKTPFSGMMERATDLLEIIHTDVCGPMSVASRGGYRYVLTFTDDLSRYGYIYLMKHKSETFEKFKEFQSEVENQRNKKIKFLRSDRGGEYLSYEFGMHLKKCGILSQLTPPGTPQRNGVSERRNRTLLDMVRSMMSLTDLPLSFWSYALETAAFTLNRAPSKSVETTPYELWFNKKPKLSFLKVWGCEAYVKKLQPDKLEPKAEKCVFIGYPKETIGYTFYHRSEGKIFVAKNGTFLEKEFLTKEVTGRKVELDEIEESLLVDQSSAVPENVPVPPTPATEEANDNDHETSNETATEPRRSTRDRATPDWYDPCLNVMIVDNNDEDPATYEEAMMSPDSNKWQEAMKSEMGSMYDNKVWTLVDLPDSRKAVENKWIFKRKTDADGNITVYKARLVAKGFRQIQGVDYDETFSPVAKLKSVRILLAIAAFFDYEIWQMDVKTAFLNGDIEEELYMVQPKGFVDPKNVDKVCKLQRSIYGLKQASRSWNRRFDKVIKDFGFIQCHGEACIYKKVSGSSVAFLILYVDDILLIGNDIELLSSVKGYLNNSFSMKDLGEASYILGIKIYRDRSRRLIGLSQSTYLDKILKKFRMDESKKGFLPMLPGKVLSKTQGPATAEERERMSQIPYASAVGSIMYAMLCTRPDIAHAVSLTSRYQSDPGMEHWTAVKNILKYLKRTKDMFLCYGGDQELVVTSYTDASWNTDPDDSKSQSGYVFILNGAAVSWASSKQCTVAKSSTESEYIAASEASSEAVWMKRFIVELGVVPSALDPLVIYCDNMGAIANAQEPRSHKRLKHIKLRYHSIREYIEDGEVKICKVHTDLNVADPLTKALPRAKHDQHQNAMGVSCMMEEGSSVSEHMLAMTGHAKKLSDLGIVIPNRLGINRVLQSLPPSYKNFVMNYNMQNMNKELPELFAMLKSAEIEIKKEHQVLMVNKTTSFKKQGKSKGKNKKSGKKAATPPVKPKAGPKPDAECYYCKEKGHWKRNCSKYLADLKSGLVKKKKEGISDIHVIDVYLTGSRTSTWVFDTGSVAHICNSKQELKNKRRLLKDEVTMRVGNGSKVDVIAVGTLPLHLPSGLVLSLNNCYFVPALSMNIISGSFLMQDGYSFKSENNGCSIFMNNIFYGRAPEKNGLFLLDLDSSDTHIHNIDAKRIKLNDNSTYMWHCRLGHIGVKRMKKLHTDGLLESLDFESLDRCEACLMGKMTKTPFSGMMERATDLLEIIHTDVCGPMSVASRGGYRYVLTFTDDLSRYGYIYLMKHKSETFEKFKEFQSEVENQRNKKIKFLRSDRGGEYLSYEFGMHLKKCGILSQLTPPGTPQRNGVSERRNRTLLDMVRSMMSLTDLPLSFWSYALETAAFTLNRAPSKSVETTPYELWFNKKPKLSFLKVWGCEAYVKKLQPDKLEPKAEKCVFIGYPKETIGYTFYHRSEGKIFVAKNGTFLEKEFLTKEVTGRKVELDEIEESLLVDQSSAVPEDVPVPPTPATEEANDNDHETSNEIATEPRRSTRERATPDWYDPCLNVMIVDNNDEDPATYEEAMMSPDSNKWQEAMKSEMGSMYDNKVWTLVDLPDSRKAVENKWIFKRKTDADGNITVYKARLVAKGFRQIQGVDYDETFSPVAKLKSVRILLAIAAFFDYEIWQMDVKTAFLNGDIEEELYMVQPKGFVDPKNADKVCKLQRSIYGLKQASRSWNRRFDKVIKDFGFIQCHGEACIYKKVSGSSVAFLILYVDDILLIGNDIELLSSVKGYLNNSFSMKDLGEASYILGIKIYRDRSRRLIGLSQSTYLDKILKKFRMDESKKGFLPMLPGKILSKTQGPATAEERERMSQIPYASAVGSIMYAMLCTRPDIAHAVSLTSRYQSDPGMEHWTAVKNILKYLKRTKDMFLCYGGDQELVVTSYTDASWNTDPDDSKSQSGYVFILNGAAVSWASSKQCTVAKSSTESEYIAASEASSEAVWMKRFIVELGVVPSALDPLVIYCDNMGAIANAQEPRSHKRLKHIKLRYHSIREYIEDGEVKICKVHTDLNVADPLTKALPRAKHDQHQNAMGV</sequence>
<dbReference type="InterPro" id="IPR036397">
    <property type="entry name" value="RNaseH_sf"/>
</dbReference>
<dbReference type="InterPro" id="IPR001878">
    <property type="entry name" value="Znf_CCHC"/>
</dbReference>
<feature type="domain" description="CCHC-type" evidence="7">
    <location>
        <begin position="1954"/>
        <end position="1969"/>
    </location>
</feature>
<evidence type="ECO:0000313" key="9">
    <source>
        <dbReference type="EMBL" id="KAK1665000.1"/>
    </source>
</evidence>
<feature type="region of interest" description="Disordered" evidence="6">
    <location>
        <begin position="2447"/>
        <end position="2490"/>
    </location>
</feature>
<comment type="caution">
    <text evidence="9">The sequence shown here is derived from an EMBL/GenBank/DDBJ whole genome shotgun (WGS) entry which is preliminary data.</text>
</comment>
<keyword evidence="5" id="KW-0863">Zinc-finger</keyword>
<gene>
    <name evidence="9" type="ORF">QYE76_053159</name>
</gene>
<evidence type="ECO:0000256" key="2">
    <source>
        <dbReference type="ARBA" id="ARBA00022723"/>
    </source>
</evidence>
<evidence type="ECO:0008006" key="11">
    <source>
        <dbReference type="Google" id="ProtNLM"/>
    </source>
</evidence>
<keyword evidence="4" id="KW-0378">Hydrolase</keyword>
<evidence type="ECO:0000256" key="3">
    <source>
        <dbReference type="ARBA" id="ARBA00022750"/>
    </source>
</evidence>
<evidence type="ECO:0000256" key="5">
    <source>
        <dbReference type="PROSITE-ProRule" id="PRU00047"/>
    </source>
</evidence>
<keyword evidence="2" id="KW-0479">Metal-binding</keyword>
<dbReference type="PROSITE" id="PS50158">
    <property type="entry name" value="ZF_CCHC"/>
    <property type="match status" value="2"/>
</dbReference>
<dbReference type="EMBL" id="JAUUTY010000003">
    <property type="protein sequence ID" value="KAK1665000.1"/>
    <property type="molecule type" value="Genomic_DNA"/>
</dbReference>
<dbReference type="InterPro" id="IPR043502">
    <property type="entry name" value="DNA/RNA_pol_sf"/>
</dbReference>
<dbReference type="InterPro" id="IPR025724">
    <property type="entry name" value="GAG-pre-integrase_dom"/>
</dbReference>
<protein>
    <recommendedName>
        <fullName evidence="11">Gag-pol polyprotein</fullName>
    </recommendedName>
</protein>
<name>A0AAD8SW40_LOLMU</name>
<dbReference type="InterPro" id="IPR036875">
    <property type="entry name" value="Znf_CCHC_sf"/>
</dbReference>
<dbReference type="GO" id="GO:0006508">
    <property type="term" value="P:proteolysis"/>
    <property type="evidence" value="ECO:0007669"/>
    <property type="project" value="UniProtKB-KW"/>
</dbReference>
<proteinExistence type="predicted"/>
<dbReference type="GO" id="GO:0003676">
    <property type="term" value="F:nucleic acid binding"/>
    <property type="evidence" value="ECO:0007669"/>
    <property type="project" value="InterPro"/>
</dbReference>
<dbReference type="Pfam" id="PF00665">
    <property type="entry name" value="rve"/>
    <property type="match status" value="2"/>
</dbReference>
<dbReference type="GO" id="GO:0008270">
    <property type="term" value="F:zinc ion binding"/>
    <property type="evidence" value="ECO:0007669"/>
    <property type="project" value="UniProtKB-KW"/>
</dbReference>
<feature type="compositionally biased region" description="Acidic residues" evidence="6">
    <location>
        <begin position="104"/>
        <end position="116"/>
    </location>
</feature>
<evidence type="ECO:0000259" key="7">
    <source>
        <dbReference type="PROSITE" id="PS50158"/>
    </source>
</evidence>
<dbReference type="Pfam" id="PF22936">
    <property type="entry name" value="Pol_BBD"/>
    <property type="match status" value="2"/>
</dbReference>
<dbReference type="Pfam" id="PF07727">
    <property type="entry name" value="RVT_2"/>
    <property type="match status" value="2"/>
</dbReference>
<dbReference type="SUPFAM" id="SSF53098">
    <property type="entry name" value="Ribonuclease H-like"/>
    <property type="match status" value="2"/>
</dbReference>
<dbReference type="Pfam" id="PF13976">
    <property type="entry name" value="gag_pre-integrs"/>
    <property type="match status" value="2"/>
</dbReference>
<dbReference type="PANTHER" id="PTHR42648:SF27">
    <property type="entry name" value="RNA-DIRECTED DNA POLYMERASE"/>
    <property type="match status" value="1"/>
</dbReference>
<keyword evidence="3" id="KW-0064">Aspartyl protease</keyword>
<feature type="compositionally biased region" description="Basic residues" evidence="6">
    <location>
        <begin position="1922"/>
        <end position="1935"/>
    </location>
</feature>
<dbReference type="SUPFAM" id="SSF56672">
    <property type="entry name" value="DNA/RNA polymerases"/>
    <property type="match status" value="2"/>
</dbReference>
<dbReference type="CDD" id="cd00303">
    <property type="entry name" value="retropepsin_like"/>
    <property type="match status" value="1"/>
</dbReference>
<feature type="region of interest" description="Disordered" evidence="6">
    <location>
        <begin position="1916"/>
        <end position="1949"/>
    </location>
</feature>
<dbReference type="PROSITE" id="PS50994">
    <property type="entry name" value="INTEGRASE"/>
    <property type="match status" value="2"/>
</dbReference>
<feature type="domain" description="Integrase catalytic" evidence="8">
    <location>
        <begin position="983"/>
        <end position="1159"/>
    </location>
</feature>
<keyword evidence="10" id="KW-1185">Reference proteome</keyword>
<accession>A0AAD8SW40</accession>
<feature type="compositionally biased region" description="Basic and acidic residues" evidence="6">
    <location>
        <begin position="72"/>
        <end position="82"/>
    </location>
</feature>
<dbReference type="Proteomes" id="UP001231189">
    <property type="component" value="Unassembled WGS sequence"/>
</dbReference>
<evidence type="ECO:0000256" key="6">
    <source>
        <dbReference type="SAM" id="MobiDB-lite"/>
    </source>
</evidence>
<dbReference type="Pfam" id="PF00098">
    <property type="entry name" value="zf-CCHC"/>
    <property type="match status" value="2"/>
</dbReference>
<dbReference type="Gene3D" id="4.10.60.10">
    <property type="entry name" value="Zinc finger, CCHC-type"/>
    <property type="match status" value="2"/>
</dbReference>
<dbReference type="SMART" id="SM00343">
    <property type="entry name" value="ZnF_C2HC"/>
    <property type="match status" value="2"/>
</dbReference>
<dbReference type="PANTHER" id="PTHR42648">
    <property type="entry name" value="TRANSPOSASE, PUTATIVE-RELATED"/>
    <property type="match status" value="1"/>
</dbReference>
<evidence type="ECO:0000256" key="4">
    <source>
        <dbReference type="ARBA" id="ARBA00022801"/>
    </source>
</evidence>
<dbReference type="GO" id="GO:0015074">
    <property type="term" value="P:DNA integration"/>
    <property type="evidence" value="ECO:0007669"/>
    <property type="project" value="InterPro"/>
</dbReference>
<feature type="compositionally biased region" description="Basic and acidic residues" evidence="6">
    <location>
        <begin position="2468"/>
        <end position="2490"/>
    </location>
</feature>
<feature type="compositionally biased region" description="Basic residues" evidence="6">
    <location>
        <begin position="83"/>
        <end position="97"/>
    </location>
</feature>
<feature type="region of interest" description="Disordered" evidence="6">
    <location>
        <begin position="716"/>
        <end position="750"/>
    </location>
</feature>
<reference evidence="9" key="1">
    <citation type="submission" date="2023-07" db="EMBL/GenBank/DDBJ databases">
        <title>A chromosome-level genome assembly of Lolium multiflorum.</title>
        <authorList>
            <person name="Chen Y."/>
            <person name="Copetti D."/>
            <person name="Kolliker R."/>
            <person name="Studer B."/>
        </authorList>
    </citation>
    <scope>NUCLEOTIDE SEQUENCE</scope>
    <source>
        <strain evidence="9">02402/16</strain>
        <tissue evidence="9">Leaf</tissue>
    </source>
</reference>
<dbReference type="InterPro" id="IPR021109">
    <property type="entry name" value="Peptidase_aspartic_dom_sf"/>
</dbReference>
<dbReference type="InterPro" id="IPR054722">
    <property type="entry name" value="PolX-like_BBD"/>
</dbReference>
<feature type="compositionally biased region" description="Basic residues" evidence="6">
    <location>
        <begin position="722"/>
        <end position="735"/>
    </location>
</feature>
<feature type="domain" description="Integrase catalytic" evidence="8">
    <location>
        <begin position="2183"/>
        <end position="2359"/>
    </location>
</feature>
<feature type="domain" description="CCHC-type" evidence="7">
    <location>
        <begin position="754"/>
        <end position="769"/>
    </location>
</feature>
<dbReference type="InterPro" id="IPR012337">
    <property type="entry name" value="RNaseH-like_sf"/>
</dbReference>
<organism evidence="9 10">
    <name type="scientific">Lolium multiflorum</name>
    <name type="common">Italian ryegrass</name>
    <name type="synonym">Lolium perenne subsp. multiflorum</name>
    <dbReference type="NCBI Taxonomy" id="4521"/>
    <lineage>
        <taxon>Eukaryota</taxon>
        <taxon>Viridiplantae</taxon>
        <taxon>Streptophyta</taxon>
        <taxon>Embryophyta</taxon>
        <taxon>Tracheophyta</taxon>
        <taxon>Spermatophyta</taxon>
        <taxon>Magnoliopsida</taxon>
        <taxon>Liliopsida</taxon>
        <taxon>Poales</taxon>
        <taxon>Poaceae</taxon>
        <taxon>BOP clade</taxon>
        <taxon>Pooideae</taxon>
        <taxon>Poodae</taxon>
        <taxon>Poeae</taxon>
        <taxon>Poeae Chloroplast Group 2 (Poeae type)</taxon>
        <taxon>Loliodinae</taxon>
        <taxon>Loliinae</taxon>
        <taxon>Lolium</taxon>
    </lineage>
</organism>
<dbReference type="InterPro" id="IPR039537">
    <property type="entry name" value="Retrotran_Ty1/copia-like"/>
</dbReference>
<feature type="region of interest" description="Disordered" evidence="6">
    <location>
        <begin position="21"/>
        <end position="136"/>
    </location>
</feature>
<evidence type="ECO:0000313" key="10">
    <source>
        <dbReference type="Proteomes" id="UP001231189"/>
    </source>
</evidence>
<dbReference type="SUPFAM" id="SSF57756">
    <property type="entry name" value="Retrovirus zinc finger-like domains"/>
    <property type="match status" value="2"/>
</dbReference>
<feature type="non-terminal residue" evidence="9">
    <location>
        <position position="1"/>
    </location>
</feature>